<organism evidence="7 8">
    <name type="scientific">Devosia epidermidihirudinis</name>
    <dbReference type="NCBI Taxonomy" id="1293439"/>
    <lineage>
        <taxon>Bacteria</taxon>
        <taxon>Pseudomonadati</taxon>
        <taxon>Pseudomonadota</taxon>
        <taxon>Alphaproteobacteria</taxon>
        <taxon>Hyphomicrobiales</taxon>
        <taxon>Devosiaceae</taxon>
        <taxon>Devosia</taxon>
    </lineage>
</organism>
<protein>
    <recommendedName>
        <fullName evidence="6">Pseudouridine-5'-phosphate glycosidase</fullName>
        <shortName evidence="6">PsiMP glycosidase</shortName>
        <ecNumber evidence="6">4.2.1.70</ecNumber>
    </recommendedName>
</protein>
<comment type="catalytic activity">
    <reaction evidence="6">
        <text>D-ribose 5-phosphate + uracil = psi-UMP + H2O</text>
        <dbReference type="Rhea" id="RHEA:18337"/>
        <dbReference type="ChEBI" id="CHEBI:15377"/>
        <dbReference type="ChEBI" id="CHEBI:17568"/>
        <dbReference type="ChEBI" id="CHEBI:58380"/>
        <dbReference type="ChEBI" id="CHEBI:78346"/>
        <dbReference type="EC" id="4.2.1.70"/>
    </reaction>
</comment>
<dbReference type="InterPro" id="IPR007342">
    <property type="entry name" value="PsuG"/>
</dbReference>
<comment type="subunit">
    <text evidence="6">Homotrimer.</text>
</comment>
<keyword evidence="5 6" id="KW-0326">Glycosidase</keyword>
<comment type="similarity">
    <text evidence="6">Belongs to the pseudouridine-5'-phosphate glycosidase family.</text>
</comment>
<keyword evidence="1 6" id="KW-0479">Metal-binding</keyword>
<evidence type="ECO:0000313" key="7">
    <source>
        <dbReference type="EMBL" id="KKC35888.1"/>
    </source>
</evidence>
<dbReference type="PANTHER" id="PTHR42909">
    <property type="entry name" value="ZGC:136858"/>
    <property type="match status" value="1"/>
</dbReference>
<accession>A0A0F5Q4N0</accession>
<dbReference type="PATRIC" id="fig|1293439.3.peg.3068"/>
<feature type="binding site" evidence="6">
    <location>
        <begin position="143"/>
        <end position="145"/>
    </location>
    <ligand>
        <name>substrate</name>
    </ligand>
</feature>
<dbReference type="Proteomes" id="UP000033411">
    <property type="component" value="Unassembled WGS sequence"/>
</dbReference>
<dbReference type="GO" id="GO:0046113">
    <property type="term" value="P:nucleobase catabolic process"/>
    <property type="evidence" value="ECO:0007669"/>
    <property type="project" value="UniProtKB-UniRule"/>
</dbReference>
<dbReference type="HAMAP" id="MF_01876">
    <property type="entry name" value="PsiMP_glycosidase"/>
    <property type="match status" value="1"/>
</dbReference>
<proteinExistence type="inferred from homology"/>
<reference evidence="7 8" key="1">
    <citation type="submission" date="2015-03" db="EMBL/GenBank/DDBJ databases">
        <authorList>
            <person name="Lepp D."/>
            <person name="Hassan Y.I."/>
            <person name="Li X.-Z."/>
            <person name="Zhou T."/>
        </authorList>
    </citation>
    <scope>NUCLEOTIDE SEQUENCE [LARGE SCALE GENOMIC DNA]</scope>
    <source>
        <strain evidence="7 8">E84</strain>
    </source>
</reference>
<dbReference type="GO" id="GO:0016798">
    <property type="term" value="F:hydrolase activity, acting on glycosyl bonds"/>
    <property type="evidence" value="ECO:0007669"/>
    <property type="project" value="UniProtKB-KW"/>
</dbReference>
<evidence type="ECO:0000256" key="6">
    <source>
        <dbReference type="HAMAP-Rule" id="MF_01876"/>
    </source>
</evidence>
<comment type="caution">
    <text evidence="7">The sequence shown here is derived from an EMBL/GenBank/DDBJ whole genome shotgun (WGS) entry which is preliminary data.</text>
</comment>
<evidence type="ECO:0000256" key="1">
    <source>
        <dbReference type="ARBA" id="ARBA00022723"/>
    </source>
</evidence>
<keyword evidence="4 6" id="KW-0456">Lyase</keyword>
<dbReference type="AlphaFoldDB" id="A0A0F5Q4N0"/>
<comment type="function">
    <text evidence="6">Catalyzes the reversible cleavage of pseudouridine 5'-phosphate (PsiMP) to ribose 5-phosphate and uracil. Functions biologically in the cleavage direction, as part of a pseudouridine degradation pathway.</text>
</comment>
<dbReference type="SUPFAM" id="SSF110581">
    <property type="entry name" value="Indigoidine synthase A-like"/>
    <property type="match status" value="1"/>
</dbReference>
<sequence length="316" mass="32837">MSAKAYLSISPEVKQALAAGKPVVALESTIITHGMPYPQNLEMAQNVENVIRQNGAVPATIAIMDGRFCVGVSGEDLERLAQTGGKAAKASRRDVASLLVKGEIAGTTVATTMQIAALAGIHVFATGGIGGVHRGAEDTFDISADLQELSRTPVCVVCAGAKSILDIAKTLEVLETNGVPVLGYGTEDFPAFWARQSGHKVDHRFDDVADIAKVVAMQTDLGMGGVLVANPIPEADALDPAAIEARIAEAIKGAETEGVSRKALTPFLLKRIFELTDGKSLVANIALVENNAKVAAGIAVALAARNDAPKPAVRRA</sequence>
<evidence type="ECO:0000256" key="5">
    <source>
        <dbReference type="ARBA" id="ARBA00023295"/>
    </source>
</evidence>
<evidence type="ECO:0000256" key="2">
    <source>
        <dbReference type="ARBA" id="ARBA00022801"/>
    </source>
</evidence>
<comment type="cofactor">
    <cofactor evidence="6">
        <name>Mn(2+)</name>
        <dbReference type="ChEBI" id="CHEBI:29035"/>
    </cofactor>
    <text evidence="6">Binds 1 Mn(2+) ion per subunit.</text>
</comment>
<feature type="binding site" evidence="6">
    <location>
        <position position="109"/>
    </location>
    <ligand>
        <name>substrate</name>
    </ligand>
</feature>
<dbReference type="EC" id="4.2.1.70" evidence="6"/>
<evidence type="ECO:0000256" key="3">
    <source>
        <dbReference type="ARBA" id="ARBA00023211"/>
    </source>
</evidence>
<dbReference type="EMBL" id="LANJ01000044">
    <property type="protein sequence ID" value="KKC35888.1"/>
    <property type="molecule type" value="Genomic_DNA"/>
</dbReference>
<feature type="binding site" evidence="6">
    <location>
        <position position="89"/>
    </location>
    <ligand>
        <name>substrate</name>
    </ligand>
</feature>
<gene>
    <name evidence="6" type="primary">psuG</name>
    <name evidence="7" type="ORF">WH87_15070</name>
</gene>
<feature type="active site" description="Proton donor" evidence="6">
    <location>
        <position position="27"/>
    </location>
</feature>
<dbReference type="STRING" id="1293439.WH87_15070"/>
<dbReference type="Pfam" id="PF04227">
    <property type="entry name" value="Indigoidine_A"/>
    <property type="match status" value="1"/>
</dbReference>
<keyword evidence="8" id="KW-1185">Reference proteome</keyword>
<evidence type="ECO:0000313" key="8">
    <source>
        <dbReference type="Proteomes" id="UP000033411"/>
    </source>
</evidence>
<dbReference type="RefSeq" id="WP_046140752.1">
    <property type="nucleotide sequence ID" value="NZ_LANJ01000044.1"/>
</dbReference>
<dbReference type="PANTHER" id="PTHR42909:SF1">
    <property type="entry name" value="CARBOHYDRATE KINASE PFKB DOMAIN-CONTAINING PROTEIN"/>
    <property type="match status" value="1"/>
</dbReference>
<keyword evidence="2 6" id="KW-0378">Hydrolase</keyword>
<evidence type="ECO:0000256" key="4">
    <source>
        <dbReference type="ARBA" id="ARBA00023239"/>
    </source>
</evidence>
<dbReference type="Gene3D" id="3.40.1790.10">
    <property type="entry name" value="Indigoidine synthase domain"/>
    <property type="match status" value="1"/>
</dbReference>
<dbReference type="OrthoDB" id="9805870at2"/>
<feature type="binding site" evidence="6">
    <location>
        <position position="141"/>
    </location>
    <ligand>
        <name>Mn(2+)</name>
        <dbReference type="ChEBI" id="CHEBI:29035"/>
    </ligand>
</feature>
<dbReference type="InterPro" id="IPR022830">
    <property type="entry name" value="Indigdn_synthA-like"/>
</dbReference>
<name>A0A0F5Q4N0_9HYPH</name>
<dbReference type="GO" id="GO:0046872">
    <property type="term" value="F:metal ion binding"/>
    <property type="evidence" value="ECO:0007669"/>
    <property type="project" value="UniProtKB-KW"/>
</dbReference>
<dbReference type="GO" id="GO:0004730">
    <property type="term" value="F:pseudouridylate synthase activity"/>
    <property type="evidence" value="ECO:0007669"/>
    <property type="project" value="UniProtKB-UniRule"/>
</dbReference>
<feature type="active site" description="Nucleophile" evidence="6">
    <location>
        <position position="162"/>
    </location>
</feature>
<dbReference type="GO" id="GO:0005737">
    <property type="term" value="C:cytoplasm"/>
    <property type="evidence" value="ECO:0007669"/>
    <property type="project" value="TreeGrafter"/>
</dbReference>
<keyword evidence="3 6" id="KW-0464">Manganese</keyword>